<comment type="caution">
    <text evidence="1">The sequence shown here is derived from an EMBL/GenBank/DDBJ whole genome shotgun (WGS) entry which is preliminary data.</text>
</comment>
<dbReference type="RefSeq" id="XP_016589657.1">
    <property type="nucleotide sequence ID" value="XM_016728917.1"/>
</dbReference>
<proteinExistence type="predicted"/>
<evidence type="ECO:0000313" key="1">
    <source>
        <dbReference type="EMBL" id="KJR86981.1"/>
    </source>
</evidence>
<dbReference type="VEuPathDB" id="FungiDB:SPSK_02019"/>
<sequence>MDINAGPLVDDSLDPPARMFDRLRQIAGYTWDETQRPLHTSYDNCPPQPCLEPVTRRPLGLKPDTPGRRLCLLPNGDRRGERRPCGQYVVGIELGLVRLGQRSPGRGGCCGTDIIPCAA</sequence>
<gene>
    <name evidence="1" type="ORF">SPSK_02019</name>
</gene>
<dbReference type="OrthoDB" id="5238413at2759"/>
<reference evidence="1 2" key="2">
    <citation type="journal article" date="2015" name="Eukaryot. Cell">
        <title>Asexual propagation of a virulent clone complex in a human and feline outbreak of sporotrichosis.</title>
        <authorList>
            <person name="Teixeira Mde M."/>
            <person name="Rodrigues A.M."/>
            <person name="Tsui C.K."/>
            <person name="de Almeida L.G."/>
            <person name="Van Diepeningen A.D."/>
            <person name="van den Ende B.G."/>
            <person name="Fernandes G.F."/>
            <person name="Kano R."/>
            <person name="Hamelin R.C."/>
            <person name="Lopes-Bezerra L.M."/>
            <person name="Vasconcelos A.T."/>
            <person name="de Hoog S."/>
            <person name="de Camargo Z.P."/>
            <person name="Felipe M.S."/>
        </authorList>
    </citation>
    <scope>NUCLEOTIDE SEQUENCE [LARGE SCALE GENOMIC DNA]</scope>
    <source>
        <strain evidence="1 2">1099-18</strain>
    </source>
</reference>
<name>A0A0F2MFQ2_SPOSC</name>
<reference evidence="1 2" key="1">
    <citation type="journal article" date="2014" name="BMC Genomics">
        <title>Comparative genomics of the major fungal agents of human and animal Sporotrichosis: Sporothrix schenckii and Sporothrix brasiliensis.</title>
        <authorList>
            <person name="Teixeira M.M."/>
            <person name="de Almeida L.G."/>
            <person name="Kubitschek-Barreira P."/>
            <person name="Alves F.L."/>
            <person name="Kioshima E.S."/>
            <person name="Abadio A.K."/>
            <person name="Fernandes L."/>
            <person name="Derengowski L.S."/>
            <person name="Ferreira K.S."/>
            <person name="Souza R.C."/>
            <person name="Ruiz J.C."/>
            <person name="de Andrade N.C."/>
            <person name="Paes H.C."/>
            <person name="Nicola A.M."/>
            <person name="Albuquerque P."/>
            <person name="Gerber A.L."/>
            <person name="Martins V.P."/>
            <person name="Peconick L.D."/>
            <person name="Neto A.V."/>
            <person name="Chaucanez C.B."/>
            <person name="Silva P.A."/>
            <person name="Cunha O.L."/>
            <person name="de Oliveira F.F."/>
            <person name="dos Santos T.C."/>
            <person name="Barros A.L."/>
            <person name="Soares M.A."/>
            <person name="de Oliveira L.M."/>
            <person name="Marini M.M."/>
            <person name="Villalobos-Duno H."/>
            <person name="Cunha M.M."/>
            <person name="de Hoog S."/>
            <person name="da Silveira J.F."/>
            <person name="Henrissat B."/>
            <person name="Nino-Vega G.A."/>
            <person name="Cisalpino P.S."/>
            <person name="Mora-Montes H.M."/>
            <person name="Almeida S.R."/>
            <person name="Stajich J.E."/>
            <person name="Lopes-Bezerra L.M."/>
            <person name="Vasconcelos A.T."/>
            <person name="Felipe M.S."/>
        </authorList>
    </citation>
    <scope>NUCLEOTIDE SEQUENCE [LARGE SCALE GENOMIC DNA]</scope>
    <source>
        <strain evidence="1 2">1099-18</strain>
    </source>
</reference>
<protein>
    <submittedName>
        <fullName evidence="1">Uncharacterized protein</fullName>
    </submittedName>
</protein>
<dbReference type="Proteomes" id="UP000033710">
    <property type="component" value="Unassembled WGS sequence"/>
</dbReference>
<dbReference type="GeneID" id="27664194"/>
<organism evidence="1 2">
    <name type="scientific">Sporothrix schenckii 1099-18</name>
    <dbReference type="NCBI Taxonomy" id="1397361"/>
    <lineage>
        <taxon>Eukaryota</taxon>
        <taxon>Fungi</taxon>
        <taxon>Dikarya</taxon>
        <taxon>Ascomycota</taxon>
        <taxon>Pezizomycotina</taxon>
        <taxon>Sordariomycetes</taxon>
        <taxon>Sordariomycetidae</taxon>
        <taxon>Ophiostomatales</taxon>
        <taxon>Ophiostomataceae</taxon>
        <taxon>Sporothrix</taxon>
    </lineage>
</organism>
<dbReference type="AlphaFoldDB" id="A0A0F2MFQ2"/>
<accession>A0A0F2MFQ2</accession>
<evidence type="ECO:0000313" key="2">
    <source>
        <dbReference type="Proteomes" id="UP000033710"/>
    </source>
</evidence>
<dbReference type="KEGG" id="ssck:SPSK_02019"/>
<dbReference type="EMBL" id="AXCR01000005">
    <property type="protein sequence ID" value="KJR86981.1"/>
    <property type="molecule type" value="Genomic_DNA"/>
</dbReference>